<evidence type="ECO:0000313" key="1">
    <source>
        <dbReference type="EMBL" id="MDO9709613.1"/>
    </source>
</evidence>
<comment type="caution">
    <text evidence="1">The sequence shown here is derived from an EMBL/GenBank/DDBJ whole genome shotgun (WGS) entry which is preliminary data.</text>
</comment>
<dbReference type="EMBL" id="JAUTWS010000012">
    <property type="protein sequence ID" value="MDO9709613.1"/>
    <property type="molecule type" value="Genomic_DNA"/>
</dbReference>
<name>A0ABT9E0B9_9PROT</name>
<sequence>MSSHSIAEAKERVPGLIDRPLQGEPVAIARDGALSRRVAADGTAGRRRTLVVPAGPPGIDAAAVGRRMRDED</sequence>
<organism evidence="1 2">
    <name type="scientific">Paracraurococcus lichenis</name>
    <dbReference type="NCBI Taxonomy" id="3064888"/>
    <lineage>
        <taxon>Bacteria</taxon>
        <taxon>Pseudomonadati</taxon>
        <taxon>Pseudomonadota</taxon>
        <taxon>Alphaproteobacteria</taxon>
        <taxon>Acetobacterales</taxon>
        <taxon>Roseomonadaceae</taxon>
        <taxon>Paracraurococcus</taxon>
    </lineage>
</organism>
<dbReference type="Proteomes" id="UP001243009">
    <property type="component" value="Unassembled WGS sequence"/>
</dbReference>
<gene>
    <name evidence="1" type="ORF">Q7A36_14770</name>
</gene>
<proteinExistence type="predicted"/>
<reference evidence="1 2" key="1">
    <citation type="submission" date="2023-08" db="EMBL/GenBank/DDBJ databases">
        <title>The draft genome sequence of Paracraurococcus sp. LOR1-02.</title>
        <authorList>
            <person name="Kingkaew E."/>
            <person name="Tanasupawat S."/>
        </authorList>
    </citation>
    <scope>NUCLEOTIDE SEQUENCE [LARGE SCALE GENOMIC DNA]</scope>
    <source>
        <strain evidence="1 2">LOR1-02</strain>
    </source>
</reference>
<keyword evidence="2" id="KW-1185">Reference proteome</keyword>
<dbReference type="RefSeq" id="WP_305104480.1">
    <property type="nucleotide sequence ID" value="NZ_JAUTWS010000012.1"/>
</dbReference>
<evidence type="ECO:0008006" key="3">
    <source>
        <dbReference type="Google" id="ProtNLM"/>
    </source>
</evidence>
<evidence type="ECO:0000313" key="2">
    <source>
        <dbReference type="Proteomes" id="UP001243009"/>
    </source>
</evidence>
<protein>
    <recommendedName>
        <fullName evidence="3">Type II toxin-antitoxin system prevent-host-death family antitoxin</fullName>
    </recommendedName>
</protein>
<accession>A0ABT9E0B9</accession>